<gene>
    <name evidence="6" type="ORF">RGE70_04675</name>
</gene>
<feature type="domain" description="CusB-like beta-barrel" evidence="4">
    <location>
        <begin position="199"/>
        <end position="270"/>
    </location>
</feature>
<dbReference type="Gene3D" id="1.10.287.470">
    <property type="entry name" value="Helix hairpin bin"/>
    <property type="match status" value="1"/>
</dbReference>
<dbReference type="InterPro" id="IPR058637">
    <property type="entry name" value="YknX-like_C"/>
</dbReference>
<evidence type="ECO:0000259" key="3">
    <source>
        <dbReference type="Pfam" id="PF25917"/>
    </source>
</evidence>
<evidence type="ECO:0000256" key="2">
    <source>
        <dbReference type="SAM" id="SignalP"/>
    </source>
</evidence>
<accession>A0ABZ0K0M2</accession>
<organism evidence="6 7">
    <name type="scientific">Shewanella youngdeokensis</name>
    <dbReference type="NCBI Taxonomy" id="2999068"/>
    <lineage>
        <taxon>Bacteria</taxon>
        <taxon>Pseudomonadati</taxon>
        <taxon>Pseudomonadota</taxon>
        <taxon>Gammaproteobacteria</taxon>
        <taxon>Alteromonadales</taxon>
        <taxon>Shewanellaceae</taxon>
        <taxon>Shewanella</taxon>
    </lineage>
</organism>
<dbReference type="InterPro" id="IPR006143">
    <property type="entry name" value="RND_pump_MFP"/>
</dbReference>
<sequence>MKSFRILLPLLIAATCALAVSSVSYANKPGPSGKAVRTVPVVTYVVEQHELAQSLSLVGNLDAEKSVLIAPQIAGKIDSIDVKSTQAVTKGQVLIHLDDAKAQAAVAEATSYLADEKRKLAEFLKLIDRSAITQTEIDAQQASVDMAVAKLSAAQAELDYHFLTAPFSGTAGLIDYSQGKMVTAGTELLTLDDLSYMRLDLQVPENYLSMLSTGMSVNATSRAWPDTSFTGEVTAIDPRINHDTLSLRVRVKFANPQQQLKPGMMMSATLVFPSVSEPVIPVQALEYSGTNRFVYIVGEDQIAKRTKVTLGARIDNQVLVSDGINIGDRVVVQGLVNMRDGLKIDDITASQTAVNSAQQAKGNL</sequence>
<evidence type="ECO:0000313" key="6">
    <source>
        <dbReference type="EMBL" id="WOT06112.1"/>
    </source>
</evidence>
<dbReference type="Pfam" id="PF25917">
    <property type="entry name" value="BSH_RND"/>
    <property type="match status" value="1"/>
</dbReference>
<protein>
    <submittedName>
        <fullName evidence="6">Efflux RND transporter periplasmic adaptor subunit</fullName>
    </submittedName>
</protein>
<feature type="signal peptide" evidence="2">
    <location>
        <begin position="1"/>
        <end position="26"/>
    </location>
</feature>
<dbReference type="InterPro" id="IPR058792">
    <property type="entry name" value="Beta-barrel_RND_2"/>
</dbReference>
<evidence type="ECO:0000313" key="7">
    <source>
        <dbReference type="Proteomes" id="UP001529491"/>
    </source>
</evidence>
<dbReference type="Gene3D" id="2.40.420.20">
    <property type="match status" value="1"/>
</dbReference>
<feature type="chain" id="PRO_5047352850" evidence="2">
    <location>
        <begin position="27"/>
        <end position="364"/>
    </location>
</feature>
<comment type="similarity">
    <text evidence="1">Belongs to the membrane fusion protein (MFP) (TC 8.A.1) family.</text>
</comment>
<evidence type="ECO:0000259" key="5">
    <source>
        <dbReference type="Pfam" id="PF25989"/>
    </source>
</evidence>
<dbReference type="EMBL" id="CP136522">
    <property type="protein sequence ID" value="WOT06112.1"/>
    <property type="molecule type" value="Genomic_DNA"/>
</dbReference>
<dbReference type="SUPFAM" id="SSF111369">
    <property type="entry name" value="HlyD-like secretion proteins"/>
    <property type="match status" value="1"/>
</dbReference>
<dbReference type="Gene3D" id="2.40.50.100">
    <property type="match status" value="1"/>
</dbReference>
<keyword evidence="2" id="KW-0732">Signal</keyword>
<proteinExistence type="inferred from homology"/>
<feature type="domain" description="YknX-like C-terminal permuted SH3-like" evidence="5">
    <location>
        <begin position="279"/>
        <end position="344"/>
    </location>
</feature>
<keyword evidence="7" id="KW-1185">Reference proteome</keyword>
<dbReference type="Proteomes" id="UP001529491">
    <property type="component" value="Chromosome"/>
</dbReference>
<dbReference type="PANTHER" id="PTHR30469:SF13">
    <property type="entry name" value="HAE1 FAMILY EFFLUX PUMP MFP COMPONENT"/>
    <property type="match status" value="1"/>
</dbReference>
<dbReference type="NCBIfam" id="TIGR01730">
    <property type="entry name" value="RND_mfp"/>
    <property type="match status" value="1"/>
</dbReference>
<name>A0ABZ0K0M2_9GAMM</name>
<dbReference type="Pfam" id="PF25954">
    <property type="entry name" value="Beta-barrel_RND_2"/>
    <property type="match status" value="1"/>
</dbReference>
<evidence type="ECO:0000256" key="1">
    <source>
        <dbReference type="ARBA" id="ARBA00009477"/>
    </source>
</evidence>
<feature type="domain" description="Multidrug resistance protein MdtA-like barrel-sandwich hybrid" evidence="3">
    <location>
        <begin position="67"/>
        <end position="187"/>
    </location>
</feature>
<dbReference type="Pfam" id="PF25989">
    <property type="entry name" value="YknX_C"/>
    <property type="match status" value="1"/>
</dbReference>
<evidence type="ECO:0000259" key="4">
    <source>
        <dbReference type="Pfam" id="PF25954"/>
    </source>
</evidence>
<reference evidence="6 7" key="1">
    <citation type="submission" date="2023-10" db="EMBL/GenBank/DDBJ databases">
        <title>Complete genome sequence of Shewanella sp. DAU334.</title>
        <authorList>
            <person name="Lee Y.-S."/>
            <person name="Jeong H.-R."/>
            <person name="Hwang E.-J."/>
            <person name="Choi Y.-L."/>
            <person name="Kim G.-D."/>
        </authorList>
    </citation>
    <scope>NUCLEOTIDE SEQUENCE [LARGE SCALE GENOMIC DNA]</scope>
    <source>
        <strain evidence="6 7">DAU334</strain>
    </source>
</reference>
<dbReference type="RefSeq" id="WP_310470382.1">
    <property type="nucleotide sequence ID" value="NZ_CP136522.1"/>
</dbReference>
<dbReference type="Gene3D" id="2.40.30.170">
    <property type="match status" value="1"/>
</dbReference>
<dbReference type="PANTHER" id="PTHR30469">
    <property type="entry name" value="MULTIDRUG RESISTANCE PROTEIN MDTA"/>
    <property type="match status" value="1"/>
</dbReference>
<dbReference type="InterPro" id="IPR058625">
    <property type="entry name" value="MdtA-like_BSH"/>
</dbReference>